<keyword evidence="6" id="KW-0576">Peroxisome</keyword>
<dbReference type="InterPro" id="IPR000652">
    <property type="entry name" value="Triosephosphate_isomerase"/>
</dbReference>
<keyword evidence="5 11" id="KW-0312">Gluconeogenesis</keyword>
<dbReference type="PROSITE" id="PS51440">
    <property type="entry name" value="TIM_2"/>
    <property type="match status" value="1"/>
</dbReference>
<reference evidence="12 13" key="1">
    <citation type="submission" date="2013-07" db="EMBL/GenBank/DDBJ databases">
        <authorList>
            <person name="Stoco P.H."/>
            <person name="Wagner G."/>
            <person name="Gerber A."/>
            <person name="Zaha A."/>
            <person name="Thompson C."/>
            <person name="Bartholomeu D.C."/>
            <person name="Luckemeyer D.D."/>
            <person name="Bahia D."/>
            <person name="Loreto E."/>
            <person name="Prestes E.B."/>
            <person name="Lima F.M."/>
            <person name="Rodrigues-Luiz G."/>
            <person name="Vallejo G.A."/>
            <person name="Filho J.F."/>
            <person name="Monteiro K.M."/>
            <person name="Tyler K.M."/>
            <person name="de Almeida L.G."/>
            <person name="Ortiz M.F."/>
            <person name="Siervo M.A."/>
            <person name="de Moraes M.H."/>
            <person name="Cunha O.L."/>
            <person name="Mendonca-Neto R."/>
            <person name="Silva R."/>
            <person name="Teixeira S.M."/>
            <person name="Murta S.M."/>
            <person name="Sincero T.C."/>
            <person name="Mendes T.A."/>
            <person name="Urmenyi T.P."/>
            <person name="Silva V.G."/>
            <person name="da Rocha W.D."/>
            <person name="Andersson B."/>
            <person name="Romanha A.J."/>
            <person name="Steindel M."/>
            <person name="de Vasconcelos A.T."/>
            <person name="Grisard E.C."/>
        </authorList>
    </citation>
    <scope>NUCLEOTIDE SEQUENCE [LARGE SCALE GENOMIC DNA]</scope>
    <source>
        <strain evidence="12 13">SC58</strain>
    </source>
</reference>
<keyword evidence="13" id="KW-1185">Reference proteome</keyword>
<name>A0A061J689_TRYRA</name>
<dbReference type="PROSITE" id="PS00171">
    <property type="entry name" value="TIM_1"/>
    <property type="match status" value="1"/>
</dbReference>
<evidence type="ECO:0000256" key="9">
    <source>
        <dbReference type="ARBA" id="ARBA00060503"/>
    </source>
</evidence>
<gene>
    <name evidence="12" type="ORF">TRSC58_03469</name>
</gene>
<dbReference type="FunFam" id="3.20.20.70:FF:000020">
    <property type="entry name" value="Triosephosphate isomerase"/>
    <property type="match status" value="1"/>
</dbReference>
<dbReference type="EC" id="5.3.1.1" evidence="11"/>
<evidence type="ECO:0000256" key="5">
    <source>
        <dbReference type="ARBA" id="ARBA00022432"/>
    </source>
</evidence>
<dbReference type="GO" id="GO:0046166">
    <property type="term" value="P:glyceraldehyde-3-phosphate biosynthetic process"/>
    <property type="evidence" value="ECO:0007669"/>
    <property type="project" value="TreeGrafter"/>
</dbReference>
<proteinExistence type="inferred from homology"/>
<evidence type="ECO:0000256" key="1">
    <source>
        <dbReference type="ARBA" id="ARBA00004680"/>
    </source>
</evidence>
<dbReference type="InterPro" id="IPR035990">
    <property type="entry name" value="TIM_sf"/>
</dbReference>
<dbReference type="AlphaFoldDB" id="A0A061J689"/>
<accession>A0A061J689</accession>
<dbReference type="GO" id="GO:0005829">
    <property type="term" value="C:cytosol"/>
    <property type="evidence" value="ECO:0007669"/>
    <property type="project" value="TreeGrafter"/>
</dbReference>
<evidence type="ECO:0000256" key="7">
    <source>
        <dbReference type="ARBA" id="ARBA00023152"/>
    </source>
</evidence>
<comment type="pathway">
    <text evidence="1 11">Carbohydrate degradation; glycolysis; D-glyceraldehyde 3-phosphate from glycerone phosphate: step 1/1.</text>
</comment>
<keyword evidence="7 11" id="KW-0324">Glycolysis</keyword>
<dbReference type="UniPathway" id="UPA00138"/>
<sequence length="251" mass="27076">MSSKPQPIAAANWKCNGTQKSLAALIEAFNAAKIDHDVQCVVAPTFLHIPMTKAQLTHPKFQVAAQNAIVKSGAFTGEVSLEILKDYGINWVVLGHSERRSYYGETNEIVAEKVANAYAAGFHVIACVGETNDEREAGRTAAVVLAQLAAIANKLSKEAWSRIVVAYEPVWAIGTGKVATPQQAQEVHELLRRWIQSKVGADVATQLRILYGGSVSAANACTLYQMRDINGFLVGGASLKPEFVKIIEATK</sequence>
<dbReference type="NCBIfam" id="TIGR00419">
    <property type="entry name" value="tim"/>
    <property type="match status" value="1"/>
</dbReference>
<dbReference type="HAMAP" id="MF_00147_B">
    <property type="entry name" value="TIM_B"/>
    <property type="match status" value="1"/>
</dbReference>
<dbReference type="GO" id="GO:0020015">
    <property type="term" value="C:glycosome"/>
    <property type="evidence" value="ECO:0007669"/>
    <property type="project" value="UniProtKB-SubCell"/>
</dbReference>
<dbReference type="InterPro" id="IPR020861">
    <property type="entry name" value="Triosephosphate_isomerase_AS"/>
</dbReference>
<keyword evidence="10" id="KW-0327">Glycosome</keyword>
<comment type="caution">
    <text evidence="12">The sequence shown here is derived from an EMBL/GenBank/DDBJ whole genome shotgun (WGS) entry which is preliminary data.</text>
</comment>
<evidence type="ECO:0000313" key="13">
    <source>
        <dbReference type="Proteomes" id="UP000031737"/>
    </source>
</evidence>
<dbReference type="InterPro" id="IPR022896">
    <property type="entry name" value="TrioseP_Isoase_bac/euk"/>
</dbReference>
<dbReference type="GO" id="GO:0006096">
    <property type="term" value="P:glycolytic process"/>
    <property type="evidence" value="ECO:0007669"/>
    <property type="project" value="UniProtKB-UniPathway"/>
</dbReference>
<dbReference type="InterPro" id="IPR013785">
    <property type="entry name" value="Aldolase_TIM"/>
</dbReference>
<dbReference type="GO" id="GO:0004807">
    <property type="term" value="F:triose-phosphate isomerase activity"/>
    <property type="evidence" value="ECO:0007669"/>
    <property type="project" value="UniProtKB-EC"/>
</dbReference>
<evidence type="ECO:0000256" key="8">
    <source>
        <dbReference type="ARBA" id="ARBA00023235"/>
    </source>
</evidence>
<evidence type="ECO:0000256" key="3">
    <source>
        <dbReference type="ARBA" id="ARBA00007422"/>
    </source>
</evidence>
<dbReference type="VEuPathDB" id="TriTrypDB:TRSC58_03469"/>
<dbReference type="Pfam" id="PF00121">
    <property type="entry name" value="TIM"/>
    <property type="match status" value="1"/>
</dbReference>
<dbReference type="EMBL" id="AUPL01003469">
    <property type="protein sequence ID" value="ESL08822.1"/>
    <property type="molecule type" value="Genomic_DNA"/>
</dbReference>
<comment type="pathway">
    <text evidence="2 11">Carbohydrate biosynthesis; gluconeogenesis.</text>
</comment>
<dbReference type="CDD" id="cd00311">
    <property type="entry name" value="TIM"/>
    <property type="match status" value="1"/>
</dbReference>
<evidence type="ECO:0000256" key="6">
    <source>
        <dbReference type="ARBA" id="ARBA00023140"/>
    </source>
</evidence>
<organism evidence="12 13">
    <name type="scientific">Trypanosoma rangeli SC58</name>
    <dbReference type="NCBI Taxonomy" id="429131"/>
    <lineage>
        <taxon>Eukaryota</taxon>
        <taxon>Discoba</taxon>
        <taxon>Euglenozoa</taxon>
        <taxon>Kinetoplastea</taxon>
        <taxon>Metakinetoplastina</taxon>
        <taxon>Trypanosomatida</taxon>
        <taxon>Trypanosomatidae</taxon>
        <taxon>Trypanosoma</taxon>
        <taxon>Herpetosoma</taxon>
    </lineage>
</organism>
<dbReference type="SUPFAM" id="SSF51351">
    <property type="entry name" value="Triosephosphate isomerase (TIM)"/>
    <property type="match status" value="1"/>
</dbReference>
<dbReference type="GO" id="GO:0019563">
    <property type="term" value="P:glycerol catabolic process"/>
    <property type="evidence" value="ECO:0007669"/>
    <property type="project" value="TreeGrafter"/>
</dbReference>
<keyword evidence="8 11" id="KW-0413">Isomerase</keyword>
<dbReference type="PANTHER" id="PTHR21139">
    <property type="entry name" value="TRIOSEPHOSPHATE ISOMERASE"/>
    <property type="match status" value="1"/>
</dbReference>
<dbReference type="PANTHER" id="PTHR21139:SF2">
    <property type="entry name" value="TRIOSEPHOSPHATE ISOMERASE"/>
    <property type="match status" value="1"/>
</dbReference>
<comment type="subcellular location">
    <subcellularLocation>
        <location evidence="9">Glycosome</location>
    </subcellularLocation>
</comment>
<evidence type="ECO:0000256" key="11">
    <source>
        <dbReference type="RuleBase" id="RU363013"/>
    </source>
</evidence>
<dbReference type="Proteomes" id="UP000031737">
    <property type="component" value="Unassembled WGS sequence"/>
</dbReference>
<evidence type="ECO:0000256" key="10">
    <source>
        <dbReference type="ARBA" id="ARBA00084116"/>
    </source>
</evidence>
<comment type="subunit">
    <text evidence="4">Homodimer.</text>
</comment>
<dbReference type="UniPathway" id="UPA00109">
    <property type="reaction ID" value="UER00189"/>
</dbReference>
<comment type="similarity">
    <text evidence="3 11">Belongs to the triosephosphate isomerase family.</text>
</comment>
<protein>
    <recommendedName>
        <fullName evidence="11">Triosephosphate isomerase</fullName>
        <ecNumber evidence="11">5.3.1.1</ecNumber>
    </recommendedName>
</protein>
<comment type="catalytic activity">
    <reaction evidence="11">
        <text>D-glyceraldehyde 3-phosphate = dihydroxyacetone phosphate</text>
        <dbReference type="Rhea" id="RHEA:18585"/>
        <dbReference type="ChEBI" id="CHEBI:57642"/>
        <dbReference type="ChEBI" id="CHEBI:59776"/>
        <dbReference type="EC" id="5.3.1.1"/>
    </reaction>
</comment>
<dbReference type="Gene3D" id="3.20.20.70">
    <property type="entry name" value="Aldolase class I"/>
    <property type="match status" value="1"/>
</dbReference>
<evidence type="ECO:0000313" key="12">
    <source>
        <dbReference type="EMBL" id="ESL08822.1"/>
    </source>
</evidence>
<dbReference type="GO" id="GO:0006094">
    <property type="term" value="P:gluconeogenesis"/>
    <property type="evidence" value="ECO:0007669"/>
    <property type="project" value="UniProtKB-UniPathway"/>
</dbReference>
<dbReference type="OrthoDB" id="6715177at2759"/>
<evidence type="ECO:0000256" key="4">
    <source>
        <dbReference type="ARBA" id="ARBA00011738"/>
    </source>
</evidence>
<evidence type="ECO:0000256" key="2">
    <source>
        <dbReference type="ARBA" id="ARBA00004742"/>
    </source>
</evidence>